<dbReference type="Pfam" id="PF02743">
    <property type="entry name" value="dCache_1"/>
    <property type="match status" value="1"/>
</dbReference>
<sequence>MRKQKWFRLNVRNKLILFATLILIVPCLSVGFLSYQNAEKEVKEQLTANATESVNLLVQLLDRVVTGGMENVSFMADSLTAASYKEEADQKALFKQLEQFGKSHPEIMNTYVGTETGKMILAPKQDLPADFDPRKRPWYQETMAKKGKVVVTAPYVNATSNDVIVTIAKALSDGSGVMALDLNLKSLGEVAKSINIGMEGYPIILDSERHYMYHPTEKLGEVAEAAFLETVFSSDNGNTEYEWEGETKAVAFAKHEQTGWRVLGTFYLNEAEAASQPIFNAMLTVLAIALVIGVAVSLLMVRSIVRPLRTVTDAAERIGQGDLTAEVSIKNRDEFGDLAENFNRMRESLRTVLAEVSDTAETLAASSEEMTASSEQTSQATEHIAQTIEEVARGADQQVINVEESSQAISEMSIGIKQIATNANTVSRTAQTASDLAHDGNASIQQAIRQMHSINSTVGQLSGVIGSLGQRSHEIGQIVEVITTIAAQTNLLALNAAIEAARAGEHGRGFAVVADEVRKLAEQSGASAQQISELILGIQGETDIAIASMEAGTEEVLSGINVVNEAGDAFARIQQAIQDVTMQISEVTVAVRQMTGNSEQVVHSMNAISRASEQAASGTQNVSAAAEEQLASMQEIASAAHSLSSIAADLQELIYRFKL</sequence>
<evidence type="ECO:0000256" key="5">
    <source>
        <dbReference type="ARBA" id="ARBA00022692"/>
    </source>
</evidence>
<name>A0ABT3X2F6_9BACL</name>
<dbReference type="PANTHER" id="PTHR32089:SF114">
    <property type="entry name" value="METHYL-ACCEPTING CHEMOTAXIS PROTEIN MCPB"/>
    <property type="match status" value="1"/>
</dbReference>
<dbReference type="SUPFAM" id="SSF58104">
    <property type="entry name" value="Methyl-accepting chemotaxis protein (MCP) signaling domain"/>
    <property type="match status" value="1"/>
</dbReference>
<feature type="domain" description="Methyl-accepting transducer" evidence="12">
    <location>
        <begin position="373"/>
        <end position="609"/>
    </location>
</feature>
<evidence type="ECO:0000259" key="12">
    <source>
        <dbReference type="PROSITE" id="PS50111"/>
    </source>
</evidence>
<gene>
    <name evidence="14" type="ORF">OS242_07445</name>
</gene>
<dbReference type="CDD" id="cd12913">
    <property type="entry name" value="PDC1_MCP_like"/>
    <property type="match status" value="1"/>
</dbReference>
<keyword evidence="2" id="KW-1003">Cell membrane</keyword>
<keyword evidence="15" id="KW-1185">Reference proteome</keyword>
<comment type="similarity">
    <text evidence="9">Belongs to the methyl-accepting chemotaxis (MCP) protein family.</text>
</comment>
<dbReference type="CDD" id="cd11386">
    <property type="entry name" value="MCP_signal"/>
    <property type="match status" value="1"/>
</dbReference>
<evidence type="ECO:0000256" key="7">
    <source>
        <dbReference type="ARBA" id="ARBA00023136"/>
    </source>
</evidence>
<evidence type="ECO:0000256" key="10">
    <source>
        <dbReference type="PROSITE-ProRule" id="PRU00284"/>
    </source>
</evidence>
<dbReference type="RefSeq" id="WP_267151049.1">
    <property type="nucleotide sequence ID" value="NZ_JAPMLT010000003.1"/>
</dbReference>
<keyword evidence="3" id="KW-0488">Methylation</keyword>
<dbReference type="Proteomes" id="UP001208017">
    <property type="component" value="Unassembled WGS sequence"/>
</dbReference>
<evidence type="ECO:0000256" key="2">
    <source>
        <dbReference type="ARBA" id="ARBA00022475"/>
    </source>
</evidence>
<dbReference type="Gene3D" id="1.10.287.950">
    <property type="entry name" value="Methyl-accepting chemotaxis protein"/>
    <property type="match status" value="1"/>
</dbReference>
<evidence type="ECO:0000256" key="6">
    <source>
        <dbReference type="ARBA" id="ARBA00022989"/>
    </source>
</evidence>
<dbReference type="InterPro" id="IPR004089">
    <property type="entry name" value="MCPsignal_dom"/>
</dbReference>
<protein>
    <submittedName>
        <fullName evidence="14">Methyl-accepting chemotaxis protein</fullName>
    </submittedName>
</protein>
<keyword evidence="4" id="KW-0145">Chemotaxis</keyword>
<dbReference type="Gene3D" id="6.10.340.10">
    <property type="match status" value="1"/>
</dbReference>
<feature type="transmembrane region" description="Helical" evidence="11">
    <location>
        <begin position="278"/>
        <end position="301"/>
    </location>
</feature>
<proteinExistence type="inferred from homology"/>
<reference evidence="14 15" key="1">
    <citation type="submission" date="2022-11" db="EMBL/GenBank/DDBJ databases">
        <title>Study of microbial diversity in lake waters.</title>
        <authorList>
            <person name="Zhang J."/>
        </authorList>
    </citation>
    <scope>NUCLEOTIDE SEQUENCE [LARGE SCALE GENOMIC DNA]</scope>
    <source>
        <strain evidence="14 15">DT12</strain>
    </source>
</reference>
<dbReference type="InterPro" id="IPR003660">
    <property type="entry name" value="HAMP_dom"/>
</dbReference>
<keyword evidence="8 10" id="KW-0807">Transducer</keyword>
<dbReference type="InterPro" id="IPR029151">
    <property type="entry name" value="Sensor-like_sf"/>
</dbReference>
<evidence type="ECO:0000256" key="1">
    <source>
        <dbReference type="ARBA" id="ARBA00004651"/>
    </source>
</evidence>
<keyword evidence="7 11" id="KW-0472">Membrane</keyword>
<comment type="subcellular location">
    <subcellularLocation>
        <location evidence="1">Cell membrane</location>
        <topology evidence="1">Multi-pass membrane protein</topology>
    </subcellularLocation>
</comment>
<evidence type="ECO:0000256" key="4">
    <source>
        <dbReference type="ARBA" id="ARBA00022500"/>
    </source>
</evidence>
<dbReference type="PANTHER" id="PTHR32089">
    <property type="entry name" value="METHYL-ACCEPTING CHEMOTAXIS PROTEIN MCPB"/>
    <property type="match status" value="1"/>
</dbReference>
<keyword evidence="5 11" id="KW-0812">Transmembrane</keyword>
<evidence type="ECO:0000313" key="14">
    <source>
        <dbReference type="EMBL" id="MCX7569796.1"/>
    </source>
</evidence>
<dbReference type="PROSITE" id="PS50111">
    <property type="entry name" value="CHEMOTAXIS_TRANSDUC_2"/>
    <property type="match status" value="1"/>
</dbReference>
<evidence type="ECO:0000256" key="3">
    <source>
        <dbReference type="ARBA" id="ARBA00022481"/>
    </source>
</evidence>
<dbReference type="SUPFAM" id="SSF103190">
    <property type="entry name" value="Sensory domain-like"/>
    <property type="match status" value="1"/>
</dbReference>
<evidence type="ECO:0000256" key="9">
    <source>
        <dbReference type="ARBA" id="ARBA00029447"/>
    </source>
</evidence>
<dbReference type="CDD" id="cd12912">
    <property type="entry name" value="PDC2_MCP_like"/>
    <property type="match status" value="1"/>
</dbReference>
<accession>A0ABT3X2F6</accession>
<evidence type="ECO:0000256" key="8">
    <source>
        <dbReference type="ARBA" id="ARBA00023224"/>
    </source>
</evidence>
<dbReference type="PROSITE" id="PS50885">
    <property type="entry name" value="HAMP"/>
    <property type="match status" value="1"/>
</dbReference>
<dbReference type="SMART" id="SM00283">
    <property type="entry name" value="MA"/>
    <property type="match status" value="1"/>
</dbReference>
<feature type="domain" description="HAMP" evidence="13">
    <location>
        <begin position="302"/>
        <end position="354"/>
    </location>
</feature>
<dbReference type="CDD" id="cd06225">
    <property type="entry name" value="HAMP"/>
    <property type="match status" value="1"/>
</dbReference>
<dbReference type="Pfam" id="PF00015">
    <property type="entry name" value="MCPsignal"/>
    <property type="match status" value="1"/>
</dbReference>
<keyword evidence="6 11" id="KW-1133">Transmembrane helix</keyword>
<dbReference type="Gene3D" id="3.30.450.20">
    <property type="entry name" value="PAS domain"/>
    <property type="match status" value="2"/>
</dbReference>
<evidence type="ECO:0000256" key="11">
    <source>
        <dbReference type="SAM" id="Phobius"/>
    </source>
</evidence>
<dbReference type="InterPro" id="IPR033479">
    <property type="entry name" value="dCache_1"/>
</dbReference>
<organism evidence="14 15">
    <name type="scientific">Tumebacillus lacus</name>
    <dbReference type="NCBI Taxonomy" id="2995335"/>
    <lineage>
        <taxon>Bacteria</taxon>
        <taxon>Bacillati</taxon>
        <taxon>Bacillota</taxon>
        <taxon>Bacilli</taxon>
        <taxon>Bacillales</taxon>
        <taxon>Alicyclobacillaceae</taxon>
        <taxon>Tumebacillus</taxon>
    </lineage>
</organism>
<comment type="caution">
    <text evidence="14">The sequence shown here is derived from an EMBL/GenBank/DDBJ whole genome shotgun (WGS) entry which is preliminary data.</text>
</comment>
<dbReference type="SMART" id="SM00304">
    <property type="entry name" value="HAMP"/>
    <property type="match status" value="2"/>
</dbReference>
<evidence type="ECO:0000313" key="15">
    <source>
        <dbReference type="Proteomes" id="UP001208017"/>
    </source>
</evidence>
<dbReference type="EMBL" id="JAPMLT010000003">
    <property type="protein sequence ID" value="MCX7569796.1"/>
    <property type="molecule type" value="Genomic_DNA"/>
</dbReference>
<dbReference type="Pfam" id="PF00672">
    <property type="entry name" value="HAMP"/>
    <property type="match status" value="1"/>
</dbReference>
<evidence type="ECO:0000259" key="13">
    <source>
        <dbReference type="PROSITE" id="PS50885"/>
    </source>
</evidence>